<dbReference type="Proteomes" id="UP001162060">
    <property type="component" value="Unassembled WGS sequence"/>
</dbReference>
<evidence type="ECO:0000256" key="4">
    <source>
        <dbReference type="RuleBase" id="RU004020"/>
    </source>
</evidence>
<evidence type="ECO:0000313" key="7">
    <source>
        <dbReference type="EMBL" id="CAK7900431.1"/>
    </source>
</evidence>
<evidence type="ECO:0000256" key="5">
    <source>
        <dbReference type="SAM" id="MobiDB-lite"/>
    </source>
</evidence>
<gene>
    <name evidence="7" type="ORF">PM001_LOCUS2075</name>
</gene>
<dbReference type="InterPro" id="IPR036388">
    <property type="entry name" value="WH-like_DNA-bd_sf"/>
</dbReference>
<dbReference type="PRINTS" id="PR00056">
    <property type="entry name" value="HSFDOMAIN"/>
</dbReference>
<comment type="subcellular location">
    <subcellularLocation>
        <location evidence="1">Nucleus</location>
    </subcellularLocation>
</comment>
<feature type="compositionally biased region" description="Basic residues" evidence="5">
    <location>
        <begin position="133"/>
        <end position="143"/>
    </location>
</feature>
<comment type="similarity">
    <text evidence="4">Belongs to the HSF family.</text>
</comment>
<proteinExistence type="inferred from homology"/>
<keyword evidence="2" id="KW-0238">DNA-binding</keyword>
<feature type="domain" description="HSF-type DNA-binding" evidence="6">
    <location>
        <begin position="39"/>
        <end position="134"/>
    </location>
</feature>
<dbReference type="PANTHER" id="PTHR10015:SF427">
    <property type="entry name" value="HEAT SHOCK FACTOR PROTEIN"/>
    <property type="match status" value="1"/>
</dbReference>
<feature type="region of interest" description="Disordered" evidence="5">
    <location>
        <begin position="131"/>
        <end position="157"/>
    </location>
</feature>
<dbReference type="InterPro" id="IPR036390">
    <property type="entry name" value="WH_DNA-bd_sf"/>
</dbReference>
<dbReference type="SUPFAM" id="SSF46785">
    <property type="entry name" value="Winged helix' DNA-binding domain"/>
    <property type="match status" value="1"/>
</dbReference>
<sequence>MDVKCLLSSETAALACPASSTTSVLSASSMSSNEVKRGWVAPFLLHLHQMLRREDSTIVRWAENGMAFQILDKDAMTSLVLPKYFKNKNFSSFQRQLNYFGFRKWSKARAPFPTYSREHFTRDNYNQMSLVKRQSKKSRKRRVASNPKPSATSGAVLPSTKAIASAKGGQSILSHLGVDPETVIIPVPQLQPRVMSPTIAPAFLFPVLSPTRTMNSSSKLPSIRELSLSSAMSLAGIGQTRPRLLA</sequence>
<name>A0AAV1T4G1_9STRA</name>
<accession>A0AAV1T4G1</accession>
<evidence type="ECO:0000256" key="3">
    <source>
        <dbReference type="ARBA" id="ARBA00023242"/>
    </source>
</evidence>
<comment type="caution">
    <text evidence="7">The sequence shown here is derived from an EMBL/GenBank/DDBJ whole genome shotgun (WGS) entry which is preliminary data.</text>
</comment>
<evidence type="ECO:0000259" key="6">
    <source>
        <dbReference type="SMART" id="SM00415"/>
    </source>
</evidence>
<dbReference type="GO" id="GO:0003700">
    <property type="term" value="F:DNA-binding transcription factor activity"/>
    <property type="evidence" value="ECO:0007669"/>
    <property type="project" value="InterPro"/>
</dbReference>
<evidence type="ECO:0000313" key="8">
    <source>
        <dbReference type="Proteomes" id="UP001162060"/>
    </source>
</evidence>
<reference evidence="7" key="1">
    <citation type="submission" date="2024-01" db="EMBL/GenBank/DDBJ databases">
        <authorList>
            <person name="Webb A."/>
        </authorList>
    </citation>
    <scope>NUCLEOTIDE SEQUENCE</scope>
    <source>
        <strain evidence="7">Pm1</strain>
    </source>
</reference>
<evidence type="ECO:0000256" key="2">
    <source>
        <dbReference type="ARBA" id="ARBA00023125"/>
    </source>
</evidence>
<dbReference type="AlphaFoldDB" id="A0AAV1T4G1"/>
<dbReference type="Pfam" id="PF00447">
    <property type="entry name" value="HSF_DNA-bind"/>
    <property type="match status" value="1"/>
</dbReference>
<dbReference type="SMART" id="SM00415">
    <property type="entry name" value="HSF"/>
    <property type="match status" value="1"/>
</dbReference>
<dbReference type="InterPro" id="IPR000232">
    <property type="entry name" value="HSF_DNA-bd"/>
</dbReference>
<evidence type="ECO:0000256" key="1">
    <source>
        <dbReference type="ARBA" id="ARBA00004123"/>
    </source>
</evidence>
<organism evidence="7 8">
    <name type="scientific">Peronospora matthiolae</name>
    <dbReference type="NCBI Taxonomy" id="2874970"/>
    <lineage>
        <taxon>Eukaryota</taxon>
        <taxon>Sar</taxon>
        <taxon>Stramenopiles</taxon>
        <taxon>Oomycota</taxon>
        <taxon>Peronosporomycetes</taxon>
        <taxon>Peronosporales</taxon>
        <taxon>Peronosporaceae</taxon>
        <taxon>Peronospora</taxon>
    </lineage>
</organism>
<keyword evidence="3" id="KW-0539">Nucleus</keyword>
<protein>
    <recommendedName>
        <fullName evidence="6">HSF-type DNA-binding domain-containing protein</fullName>
    </recommendedName>
</protein>
<dbReference type="PANTHER" id="PTHR10015">
    <property type="entry name" value="HEAT SHOCK TRANSCRIPTION FACTOR"/>
    <property type="match status" value="1"/>
</dbReference>
<dbReference type="GO" id="GO:0043565">
    <property type="term" value="F:sequence-specific DNA binding"/>
    <property type="evidence" value="ECO:0007669"/>
    <property type="project" value="InterPro"/>
</dbReference>
<dbReference type="FunFam" id="1.10.10.10:FF:000286">
    <property type="entry name" value="Heat shock transcription factor"/>
    <property type="match status" value="1"/>
</dbReference>
<dbReference type="Gene3D" id="1.10.10.10">
    <property type="entry name" value="Winged helix-like DNA-binding domain superfamily/Winged helix DNA-binding domain"/>
    <property type="match status" value="1"/>
</dbReference>
<dbReference type="GO" id="GO:0005634">
    <property type="term" value="C:nucleus"/>
    <property type="evidence" value="ECO:0007669"/>
    <property type="project" value="UniProtKB-SubCell"/>
</dbReference>
<dbReference type="EMBL" id="CAKLBY020000016">
    <property type="protein sequence ID" value="CAK7900431.1"/>
    <property type="molecule type" value="Genomic_DNA"/>
</dbReference>